<feature type="compositionally biased region" description="Basic and acidic residues" evidence="1">
    <location>
        <begin position="208"/>
        <end position="224"/>
    </location>
</feature>
<feature type="region of interest" description="Disordered" evidence="1">
    <location>
        <begin position="201"/>
        <end position="255"/>
    </location>
</feature>
<sequence length="255" mass="29387">MSAAVPETAKRHNLIAGWPWDVTRIAEYEVLTRLKHCHSSPKITFYTYRSFRDIRTTNNVIFSDEVGNVVLVLPPRETRGSLLLGAIHRSAESVARLWFSCYLVNGPRSSDIHSWDRLNEKAHQHIHTCTDMHPDLLTQVHDLIPAEAGVMKRDMACLMVGVVEDPRRWWQVTQATEFFRYRQNQLKPPISLEDIRVPRSMRSAGKPPESHGKLGKPAIRDGRISKRHLKRVENRKERSLRRATEKALEKCTLGE</sequence>
<dbReference type="EMBL" id="KN595000">
    <property type="protein sequence ID" value="KHJ81039.1"/>
    <property type="molecule type" value="Genomic_DNA"/>
</dbReference>
<accession>A0A0B1S7Y5</accession>
<evidence type="ECO:0000256" key="1">
    <source>
        <dbReference type="SAM" id="MobiDB-lite"/>
    </source>
</evidence>
<dbReference type="Proteomes" id="UP000053660">
    <property type="component" value="Unassembled WGS sequence"/>
</dbReference>
<evidence type="ECO:0000313" key="3">
    <source>
        <dbReference type="Proteomes" id="UP000053660"/>
    </source>
</evidence>
<evidence type="ECO:0000313" key="2">
    <source>
        <dbReference type="EMBL" id="KHJ81039.1"/>
    </source>
</evidence>
<keyword evidence="3" id="KW-1185">Reference proteome</keyword>
<reference evidence="2 3" key="1">
    <citation type="submission" date="2014-03" db="EMBL/GenBank/DDBJ databases">
        <title>Draft genome of the hookworm Oesophagostomum dentatum.</title>
        <authorList>
            <person name="Mitreva M."/>
        </authorList>
    </citation>
    <scope>NUCLEOTIDE SEQUENCE [LARGE SCALE GENOMIC DNA]</scope>
    <source>
        <strain evidence="2 3">OD-Hann</strain>
    </source>
</reference>
<dbReference type="OrthoDB" id="5866377at2759"/>
<gene>
    <name evidence="2" type="ORF">OESDEN_19278</name>
</gene>
<protein>
    <submittedName>
        <fullName evidence="2">Uncharacterized protein</fullName>
    </submittedName>
</protein>
<dbReference type="AlphaFoldDB" id="A0A0B1S7Y5"/>
<feature type="compositionally biased region" description="Basic and acidic residues" evidence="1">
    <location>
        <begin position="231"/>
        <end position="249"/>
    </location>
</feature>
<proteinExistence type="predicted"/>
<organism evidence="2 3">
    <name type="scientific">Oesophagostomum dentatum</name>
    <name type="common">Nodular worm</name>
    <dbReference type="NCBI Taxonomy" id="61180"/>
    <lineage>
        <taxon>Eukaryota</taxon>
        <taxon>Metazoa</taxon>
        <taxon>Ecdysozoa</taxon>
        <taxon>Nematoda</taxon>
        <taxon>Chromadorea</taxon>
        <taxon>Rhabditida</taxon>
        <taxon>Rhabditina</taxon>
        <taxon>Rhabditomorpha</taxon>
        <taxon>Strongyloidea</taxon>
        <taxon>Strongylidae</taxon>
        <taxon>Oesophagostomum</taxon>
    </lineage>
</organism>
<name>A0A0B1S7Y5_OESDE</name>